<evidence type="ECO:0000259" key="6">
    <source>
        <dbReference type="PROSITE" id="PS50235"/>
    </source>
</evidence>
<dbReference type="GO" id="GO:0004843">
    <property type="term" value="F:cysteine-type deubiquitinase activity"/>
    <property type="evidence" value="ECO:0007669"/>
    <property type="project" value="UniProtKB-UniRule"/>
</dbReference>
<dbReference type="STRING" id="6248.A0A0K0EBQ3"/>
<dbReference type="Gene3D" id="3.40.250.10">
    <property type="entry name" value="Rhodanese-like domain"/>
    <property type="match status" value="1"/>
</dbReference>
<comment type="similarity">
    <text evidence="2 4">Belongs to the peptidase C19 family.</text>
</comment>
<keyword evidence="7" id="KW-1185">Reference proteome</keyword>
<dbReference type="GO" id="GO:0016579">
    <property type="term" value="P:protein deubiquitination"/>
    <property type="evidence" value="ECO:0007669"/>
    <property type="project" value="InterPro"/>
</dbReference>
<dbReference type="PROSITE" id="PS00972">
    <property type="entry name" value="USP_1"/>
    <property type="match status" value="1"/>
</dbReference>
<dbReference type="GO" id="GO:0046872">
    <property type="term" value="F:metal ion binding"/>
    <property type="evidence" value="ECO:0007669"/>
    <property type="project" value="UniProtKB-KW"/>
</dbReference>
<evidence type="ECO:0000313" key="7">
    <source>
        <dbReference type="Proteomes" id="UP000035681"/>
    </source>
</evidence>
<reference evidence="8" key="1">
    <citation type="submission" date="2015-08" db="UniProtKB">
        <authorList>
            <consortium name="WormBaseParasite"/>
        </authorList>
    </citation>
    <scope>IDENTIFICATION</scope>
</reference>
<dbReference type="SUPFAM" id="SSF54001">
    <property type="entry name" value="Cysteine proteinases"/>
    <property type="match status" value="1"/>
</dbReference>
<sequence>MARKINGISSVKKTSCIPTQDELKKSFDTCLSPEVKNKCLNQSSGKLIPLLSKFLIDSKASYNSGDYMTAQTYAARISIITREILSRNRAEEGTVDSFKKLLSGSVEILENLKNLSIEYHTSNGTFDDSSEKSIEGDGDFSIKNTISPIEFLDLVKKDKKILLVDYHEDSNSFISIPQYSNLEVFYLCPLVLTKYLSYKELCNKFPTIYQEKLKKSYYDFIILVGDKSEDDNEKDIREEILIKGFTTIKNISFNECSSPVLPLEGGFQEFFLCYPHYVKKGEKLVSMFTCHQQFLKFLESHRNQSISNIQEYPQIGKSTTSQVKVDEDKKIDFLEETKENNLSLTKDMSQGDVTVPKATKPISRHQPMSKPVPQPRRHNEKLDKKDVPNLTTKMVNNVCDSLNKLNGVAEKPTVPDKSTKPQPTGIQIPHRELKENVIKKRKIFDDRIIEIYSYCLKDLQMRSMEGPTSLGMTGLINLGNTCFMNSVLQALFHIPEMRELFTIKNIIKYINENNKLGTQGSITAVFTSLMDLFWTGQYRKIHPESFLVTFANQVNGRLIDRCQQDAQEFQIYLLDALHEDTNYISTRKSFSQNYDGTNLFEDFNDYKKKTEQFSYSKVNSLFNLRTVSTVVCSVCDYQSVTFEDSVQISVELPIQMQSTRLSECLSNHFSVEILNDGWRCPKCDVIRKSTKTQRIWELPEILVIHKKRFAYVSGCCDKNNVFVDFDINDFNVSSFVHEKNVENVRALYDLYAVVNHMGSLNSGHYTSYVRSGSQWFECDDDNVKNVVDKDHEIKTKTAFMLYYRLKK</sequence>
<evidence type="ECO:0000256" key="3">
    <source>
        <dbReference type="ARBA" id="ARBA00022723"/>
    </source>
</evidence>
<dbReference type="InterPro" id="IPR018200">
    <property type="entry name" value="USP_CS"/>
</dbReference>
<dbReference type="PROSITE" id="PS00202">
    <property type="entry name" value="RUBREDOXIN"/>
    <property type="match status" value="1"/>
</dbReference>
<dbReference type="PROSITE" id="PS50235">
    <property type="entry name" value="USP_3"/>
    <property type="match status" value="1"/>
</dbReference>
<dbReference type="InterPro" id="IPR001394">
    <property type="entry name" value="Peptidase_C19_UCH"/>
</dbReference>
<dbReference type="PANTHER" id="PTHR21646">
    <property type="entry name" value="UBIQUITIN CARBOXYL-TERMINAL HYDROLASE"/>
    <property type="match status" value="1"/>
</dbReference>
<evidence type="ECO:0000256" key="1">
    <source>
        <dbReference type="ARBA" id="ARBA00000707"/>
    </source>
</evidence>
<keyword evidence="4" id="KW-0645">Protease</keyword>
<evidence type="ECO:0000313" key="8">
    <source>
        <dbReference type="WBParaSite" id="SSTP_0000692400.1"/>
    </source>
</evidence>
<dbReference type="InterPro" id="IPR018527">
    <property type="entry name" value="Rubredoxin_Fe_BS"/>
</dbReference>
<dbReference type="InterPro" id="IPR050185">
    <property type="entry name" value="Ub_carboxyl-term_hydrolase"/>
</dbReference>
<keyword evidence="4" id="KW-0378">Hydrolase</keyword>
<keyword evidence="3" id="KW-0479">Metal-binding</keyword>
<dbReference type="Gene3D" id="3.90.70.10">
    <property type="entry name" value="Cysteine proteinases"/>
    <property type="match status" value="1"/>
</dbReference>
<evidence type="ECO:0000256" key="5">
    <source>
        <dbReference type="SAM" id="MobiDB-lite"/>
    </source>
</evidence>
<dbReference type="Pfam" id="PF00443">
    <property type="entry name" value="UCH"/>
    <property type="match status" value="1"/>
</dbReference>
<keyword evidence="4" id="KW-0788">Thiol protease</keyword>
<accession>A0A0K0EBQ3</accession>
<name>A0A0K0EBQ3_STRER</name>
<keyword evidence="4" id="KW-0833">Ubl conjugation pathway</keyword>
<dbReference type="AlphaFoldDB" id="A0A0K0EBQ3"/>
<proteinExistence type="inferred from homology"/>
<dbReference type="InterPro" id="IPR036873">
    <property type="entry name" value="Rhodanese-like_dom_sf"/>
</dbReference>
<dbReference type="EC" id="3.4.19.12" evidence="4"/>
<dbReference type="Proteomes" id="UP000035681">
    <property type="component" value="Unplaced"/>
</dbReference>
<feature type="domain" description="USP" evidence="6">
    <location>
        <begin position="473"/>
        <end position="806"/>
    </location>
</feature>
<comment type="catalytic activity">
    <reaction evidence="1 4">
        <text>Thiol-dependent hydrolysis of ester, thioester, amide, peptide and isopeptide bonds formed by the C-terminal Gly of ubiquitin (a 76-residue protein attached to proteins as an intracellular targeting signal).</text>
        <dbReference type="EC" id="3.4.19.12"/>
    </reaction>
</comment>
<evidence type="ECO:0000256" key="4">
    <source>
        <dbReference type="RuleBase" id="RU366025"/>
    </source>
</evidence>
<dbReference type="WBParaSite" id="SSTP_0000692400.1">
    <property type="protein sequence ID" value="SSTP_0000692400.1"/>
    <property type="gene ID" value="SSTP_0000692400"/>
</dbReference>
<feature type="region of interest" description="Disordered" evidence="5">
    <location>
        <begin position="360"/>
        <end position="380"/>
    </location>
</feature>
<dbReference type="PANTHER" id="PTHR21646:SF91">
    <property type="entry name" value="USP DOMAIN-CONTAINING PROTEIN"/>
    <property type="match status" value="1"/>
</dbReference>
<dbReference type="CDD" id="cd02674">
    <property type="entry name" value="Peptidase_C19R"/>
    <property type="match status" value="1"/>
</dbReference>
<dbReference type="WBParaSite" id="TCONS_00007393.p1">
    <property type="protein sequence ID" value="TCONS_00007393.p1"/>
    <property type="gene ID" value="XLOC_005423"/>
</dbReference>
<dbReference type="PROSITE" id="PS00973">
    <property type="entry name" value="USP_2"/>
    <property type="match status" value="1"/>
</dbReference>
<dbReference type="GO" id="GO:0006508">
    <property type="term" value="P:proteolysis"/>
    <property type="evidence" value="ECO:0007669"/>
    <property type="project" value="UniProtKB-KW"/>
</dbReference>
<protein>
    <recommendedName>
        <fullName evidence="4">Ubiquitin carboxyl-terminal hydrolase</fullName>
        <ecNumber evidence="4">3.4.19.12</ecNumber>
    </recommendedName>
</protein>
<dbReference type="InterPro" id="IPR038765">
    <property type="entry name" value="Papain-like_cys_pep_sf"/>
</dbReference>
<evidence type="ECO:0000256" key="2">
    <source>
        <dbReference type="ARBA" id="ARBA00009085"/>
    </source>
</evidence>
<dbReference type="InterPro" id="IPR028889">
    <property type="entry name" value="USP"/>
</dbReference>
<organism evidence="8">
    <name type="scientific">Strongyloides stercoralis</name>
    <name type="common">Threadworm</name>
    <dbReference type="NCBI Taxonomy" id="6248"/>
    <lineage>
        <taxon>Eukaryota</taxon>
        <taxon>Metazoa</taxon>
        <taxon>Ecdysozoa</taxon>
        <taxon>Nematoda</taxon>
        <taxon>Chromadorea</taxon>
        <taxon>Rhabditida</taxon>
        <taxon>Tylenchina</taxon>
        <taxon>Panagrolaimomorpha</taxon>
        <taxon>Strongyloidoidea</taxon>
        <taxon>Strongyloididae</taxon>
        <taxon>Strongyloides</taxon>
    </lineage>
</organism>